<name>A0ABD3Q099_9STRA</name>
<protein>
    <submittedName>
        <fullName evidence="1">Uncharacterized protein</fullName>
    </submittedName>
</protein>
<sequence>MHSYGSFSIGTNVSHFLLDVGQLENEVGMVWVFGRQFGVVLETVATPASTTFTNSASLHPSLASFSTASIKYGFFSKARLYSSTASSCLDILQYKSPSSMCISILAKQFGLDPTSSLGKLLDKKVAAAS</sequence>
<evidence type="ECO:0000313" key="2">
    <source>
        <dbReference type="Proteomes" id="UP001530400"/>
    </source>
</evidence>
<proteinExistence type="predicted"/>
<organism evidence="1 2">
    <name type="scientific">Cyclotella atomus</name>
    <dbReference type="NCBI Taxonomy" id="382360"/>
    <lineage>
        <taxon>Eukaryota</taxon>
        <taxon>Sar</taxon>
        <taxon>Stramenopiles</taxon>
        <taxon>Ochrophyta</taxon>
        <taxon>Bacillariophyta</taxon>
        <taxon>Coscinodiscophyceae</taxon>
        <taxon>Thalassiosirophycidae</taxon>
        <taxon>Stephanodiscales</taxon>
        <taxon>Stephanodiscaceae</taxon>
        <taxon>Cyclotella</taxon>
    </lineage>
</organism>
<keyword evidence="2" id="KW-1185">Reference proteome</keyword>
<reference evidence="1 2" key="1">
    <citation type="submission" date="2024-10" db="EMBL/GenBank/DDBJ databases">
        <title>Updated reference genomes for cyclostephanoid diatoms.</title>
        <authorList>
            <person name="Roberts W.R."/>
            <person name="Alverson A.J."/>
        </authorList>
    </citation>
    <scope>NUCLEOTIDE SEQUENCE [LARGE SCALE GENOMIC DNA]</scope>
    <source>
        <strain evidence="1 2">AJA010-31</strain>
    </source>
</reference>
<dbReference type="EMBL" id="JALLPJ020000388">
    <property type="protein sequence ID" value="KAL3793608.1"/>
    <property type="molecule type" value="Genomic_DNA"/>
</dbReference>
<accession>A0ABD3Q099</accession>
<dbReference type="AlphaFoldDB" id="A0ABD3Q099"/>
<dbReference type="Proteomes" id="UP001530400">
    <property type="component" value="Unassembled WGS sequence"/>
</dbReference>
<evidence type="ECO:0000313" key="1">
    <source>
        <dbReference type="EMBL" id="KAL3793608.1"/>
    </source>
</evidence>
<comment type="caution">
    <text evidence="1">The sequence shown here is derived from an EMBL/GenBank/DDBJ whole genome shotgun (WGS) entry which is preliminary data.</text>
</comment>
<gene>
    <name evidence="1" type="ORF">ACHAWO_001657</name>
</gene>